<dbReference type="Pfam" id="PF02811">
    <property type="entry name" value="PHP"/>
    <property type="match status" value="1"/>
</dbReference>
<name>A0ABT9N967_9ACTO</name>
<evidence type="ECO:0000256" key="8">
    <source>
        <dbReference type="ARBA" id="ARBA00022932"/>
    </source>
</evidence>
<keyword evidence="8" id="KW-0239">DNA-directed DNA polymerase</keyword>
<evidence type="ECO:0000256" key="6">
    <source>
        <dbReference type="ARBA" id="ARBA00022695"/>
    </source>
</evidence>
<evidence type="ECO:0000259" key="10">
    <source>
        <dbReference type="SMART" id="SM00481"/>
    </source>
</evidence>
<comment type="subcellular location">
    <subcellularLocation>
        <location evidence="1">Cytoplasm</location>
    </subcellularLocation>
</comment>
<dbReference type="InterPro" id="IPR029460">
    <property type="entry name" value="DNAPol_HHH"/>
</dbReference>
<dbReference type="Pfam" id="PF14579">
    <property type="entry name" value="HHH_6"/>
    <property type="match status" value="1"/>
</dbReference>
<comment type="similarity">
    <text evidence="2">Belongs to the DNA polymerase type-C family. DnaE subfamily.</text>
</comment>
<dbReference type="NCBIfam" id="TIGR00594">
    <property type="entry name" value="polc"/>
    <property type="match status" value="1"/>
</dbReference>
<evidence type="ECO:0000256" key="3">
    <source>
        <dbReference type="ARBA" id="ARBA00012417"/>
    </source>
</evidence>
<feature type="domain" description="Polymerase/histidinol phosphatase N-terminal" evidence="10">
    <location>
        <begin position="5"/>
        <end position="72"/>
    </location>
</feature>
<dbReference type="InterPro" id="IPR012340">
    <property type="entry name" value="NA-bd_OB-fold"/>
</dbReference>
<evidence type="ECO:0000256" key="2">
    <source>
        <dbReference type="ARBA" id="ARBA00009496"/>
    </source>
</evidence>
<dbReference type="InterPro" id="IPR003141">
    <property type="entry name" value="Pol/His_phosphatase_N"/>
</dbReference>
<comment type="caution">
    <text evidence="11">The sequence shown here is derived from an EMBL/GenBank/DDBJ whole genome shotgun (WGS) entry which is preliminary data.</text>
</comment>
<protein>
    <recommendedName>
        <fullName evidence="4">DNA polymerase III subunit alpha</fullName>
        <ecNumber evidence="3">2.7.7.7</ecNumber>
    </recommendedName>
</protein>
<dbReference type="Gene3D" id="2.40.50.140">
    <property type="entry name" value="Nucleic acid-binding proteins"/>
    <property type="match status" value="1"/>
</dbReference>
<dbReference type="Proteomes" id="UP001235966">
    <property type="component" value="Unassembled WGS sequence"/>
</dbReference>
<keyword evidence="7" id="KW-0235">DNA replication</keyword>
<dbReference type="EC" id="2.7.7.7" evidence="3"/>
<dbReference type="NCBIfam" id="NF004226">
    <property type="entry name" value="PRK05673.1"/>
    <property type="match status" value="1"/>
</dbReference>
<dbReference type="CDD" id="cd12113">
    <property type="entry name" value="PHP_PolIIIA_DnaE3"/>
    <property type="match status" value="1"/>
</dbReference>
<evidence type="ECO:0000313" key="12">
    <source>
        <dbReference type="Proteomes" id="UP001235966"/>
    </source>
</evidence>
<dbReference type="Gene3D" id="1.10.150.870">
    <property type="match status" value="1"/>
</dbReference>
<dbReference type="Pfam" id="PF01336">
    <property type="entry name" value="tRNA_anti-codon"/>
    <property type="match status" value="1"/>
</dbReference>
<accession>A0ABT9N967</accession>
<dbReference type="InterPro" id="IPR004805">
    <property type="entry name" value="DnaE2/DnaE/PolC"/>
</dbReference>
<keyword evidence="12" id="KW-1185">Reference proteome</keyword>
<sequence length="1183" mass="130933">MADFAHLHVHTDYSLLDGAAKIKKLIAEVKAQGQSAVAITDHGYMYGAYDFYKTATAEGIKPIIGVEAYMTPGTSRFDKTRVQWGTEAQRADDVSARGAYTHMTLLAENNTGLHNLFRLNSLAATEGLMGKWPRMDRDLLQRYHEGIIGTAGCPSGEIQTRLRLGQKEEAYKAAGEFQDIFGKDNFFVEIMDHGIEIEHRVQKDLLELAKSIGAPIIATNDSHYVKKEDARIQDAMLCINSGSTLMDPDRFKFDGSGYYLRSTAEMQQLFGEIPGAIENTLWIAERCNVSFQTTDDGANYMPAFPVPEGEDEFTWFVKEVEKGLHWRYGDVIPDDVRARVDYESQVILQMRYPGYFLVVSDYIRWAREHGIRVGPGRGSGAGSMVAYVLGITQLDPIKHDLLFERFLNPERISMPDIDVDFDDQRREEVIKYVEEKYGKDKVSQVVTFGTIKAKQSLKDSSRVLGHPYEMGDRLTKAMPPGVMGKDIPVNSIYDPKHPRYAEAVEFRETVDNDPDAQKVFELAKGLEGLVRQTGVHACAVIMSSKTLSDVIPMMKRAADDAVLTQFEYPQCEELGLVKMDFLGLSNLTVINKTLENIRNNGKEAPDIDAIPLDDKTTFEMLARAETLGIFQLDGGGMRTLLKQMKIDTFDDISAVSALYRPGPMGANSHTNYALRKNGLQEKTPIHPELAEPLEEILGPTHGLIVFQEQVMRIAQKVAGFSLGQADVLRKAMGKKKAEVLQQQFAGFSQGMLDNGYSKECIDTLWEILVPFSSYAFNKSHSEAYGLVSYQTAYLKAHFPVEFMAALLTSNASNKTKVATYLAECRRMGIKVNVPDVNESLGDYSAVGEEIRVGLGSVRSVGTQVVEGIVNARKEKGAYSSFQDFLDKIPQSACNKRALECLVKAGAFDSLGVARRPLLTIVDEAVDAVSSVKKNEAAGQFDLFADLGGSAAAEIGGGFTVEIPNLPEWPKKEKLNFEKDMLGLYVSDHPLSGMEPYLNRAADHTVVGLDPDEGIGDNEQVTIAGLITAVQTRISKKNGKTWATATVEDLTGSIEVNFFPATYQQVSSMLRPDQVVQLTARTSVRDGALQLNAREMRLPAPGDLDANAPIELKIAETMLTSQLVEHLGNVLSRYPGNAPVRIHVRRMDRTTVLQLDSKFDVNPDPSLYADLQVLLGRGSIMRGY</sequence>
<gene>
    <name evidence="11" type="ORF">J2S49_000313</name>
</gene>
<reference evidence="11 12" key="1">
    <citation type="submission" date="2023-07" db="EMBL/GenBank/DDBJ databases">
        <title>Sequencing the genomes of 1000 actinobacteria strains.</title>
        <authorList>
            <person name="Klenk H.-P."/>
        </authorList>
    </citation>
    <scope>NUCLEOTIDE SEQUENCE [LARGE SCALE GENOMIC DNA]</scope>
    <source>
        <strain evidence="11 12">DSM 102162</strain>
    </source>
</reference>
<evidence type="ECO:0000256" key="7">
    <source>
        <dbReference type="ARBA" id="ARBA00022705"/>
    </source>
</evidence>
<keyword evidence="5 11" id="KW-0808">Transferase</keyword>
<dbReference type="Gene3D" id="3.20.20.140">
    <property type="entry name" value="Metal-dependent hydrolases"/>
    <property type="match status" value="1"/>
</dbReference>
<dbReference type="Pfam" id="PF17657">
    <property type="entry name" value="DNA_pol3_finger"/>
    <property type="match status" value="1"/>
</dbReference>
<dbReference type="GO" id="GO:0003887">
    <property type="term" value="F:DNA-directed DNA polymerase activity"/>
    <property type="evidence" value="ECO:0007669"/>
    <property type="project" value="UniProtKB-EC"/>
</dbReference>
<evidence type="ECO:0000256" key="5">
    <source>
        <dbReference type="ARBA" id="ARBA00022679"/>
    </source>
</evidence>
<dbReference type="PANTHER" id="PTHR32294">
    <property type="entry name" value="DNA POLYMERASE III SUBUNIT ALPHA"/>
    <property type="match status" value="1"/>
</dbReference>
<dbReference type="InterPro" id="IPR040982">
    <property type="entry name" value="DNA_pol3_finger"/>
</dbReference>
<dbReference type="InterPro" id="IPR016195">
    <property type="entry name" value="Pol/histidinol_Pase-like"/>
</dbReference>
<evidence type="ECO:0000256" key="9">
    <source>
        <dbReference type="ARBA" id="ARBA00049244"/>
    </source>
</evidence>
<dbReference type="EMBL" id="JAUSQW010000001">
    <property type="protein sequence ID" value="MDP9800237.1"/>
    <property type="molecule type" value="Genomic_DNA"/>
</dbReference>
<dbReference type="InterPro" id="IPR011708">
    <property type="entry name" value="DNA_pol3_alpha_NTPase_dom"/>
</dbReference>
<evidence type="ECO:0000256" key="4">
    <source>
        <dbReference type="ARBA" id="ARBA00019114"/>
    </source>
</evidence>
<dbReference type="InterPro" id="IPR004365">
    <property type="entry name" value="NA-bd_OB_tRNA"/>
</dbReference>
<dbReference type="RefSeq" id="WP_278057634.1">
    <property type="nucleotide sequence ID" value="NZ_CP121247.1"/>
</dbReference>
<organism evidence="11 12">
    <name type="scientific">Arcanobacterium wilhelmae</name>
    <dbReference type="NCBI Taxonomy" id="1803177"/>
    <lineage>
        <taxon>Bacteria</taxon>
        <taxon>Bacillati</taxon>
        <taxon>Actinomycetota</taxon>
        <taxon>Actinomycetes</taxon>
        <taxon>Actinomycetales</taxon>
        <taxon>Actinomycetaceae</taxon>
        <taxon>Arcanobacterium</taxon>
    </lineage>
</organism>
<dbReference type="SUPFAM" id="SSF89550">
    <property type="entry name" value="PHP domain-like"/>
    <property type="match status" value="1"/>
</dbReference>
<dbReference type="Gene3D" id="1.10.10.1600">
    <property type="entry name" value="Bacterial DNA polymerase III alpha subunit, thumb domain"/>
    <property type="match status" value="1"/>
</dbReference>
<keyword evidence="6 11" id="KW-0548">Nucleotidyltransferase</keyword>
<comment type="catalytic activity">
    <reaction evidence="9">
        <text>DNA(n) + a 2'-deoxyribonucleoside 5'-triphosphate = DNA(n+1) + diphosphate</text>
        <dbReference type="Rhea" id="RHEA:22508"/>
        <dbReference type="Rhea" id="RHEA-COMP:17339"/>
        <dbReference type="Rhea" id="RHEA-COMP:17340"/>
        <dbReference type="ChEBI" id="CHEBI:33019"/>
        <dbReference type="ChEBI" id="CHEBI:61560"/>
        <dbReference type="ChEBI" id="CHEBI:173112"/>
        <dbReference type="EC" id="2.7.7.7"/>
    </reaction>
</comment>
<evidence type="ECO:0000313" key="11">
    <source>
        <dbReference type="EMBL" id="MDP9800237.1"/>
    </source>
</evidence>
<proteinExistence type="inferred from homology"/>
<dbReference type="PANTHER" id="PTHR32294:SF0">
    <property type="entry name" value="DNA POLYMERASE III SUBUNIT ALPHA"/>
    <property type="match status" value="1"/>
</dbReference>
<dbReference type="Pfam" id="PF07733">
    <property type="entry name" value="DNA_pol3_alpha"/>
    <property type="match status" value="1"/>
</dbReference>
<dbReference type="InterPro" id="IPR041931">
    <property type="entry name" value="DNA_pol3_alpha_thumb_dom"/>
</dbReference>
<dbReference type="CDD" id="cd04485">
    <property type="entry name" value="DnaE_OBF"/>
    <property type="match status" value="1"/>
</dbReference>
<dbReference type="SMART" id="SM00481">
    <property type="entry name" value="POLIIIAc"/>
    <property type="match status" value="1"/>
</dbReference>
<dbReference type="InterPro" id="IPR004013">
    <property type="entry name" value="PHP_dom"/>
</dbReference>
<evidence type="ECO:0000256" key="1">
    <source>
        <dbReference type="ARBA" id="ARBA00004496"/>
    </source>
</evidence>